<sequence>MEIEEKAKAKKAKEAEQEEKRKTRAVKTLDKLLAINNNNKTAKKKVTQPLESSDSASDMEIVDESEAEMWEGDDNTIQVMKVMKTEIYLDPWQKSLKRVIIGKEDKYFVGKVLKERDDEGNLEVSYYRQSGKT</sequence>
<feature type="region of interest" description="Disordered" evidence="1">
    <location>
        <begin position="1"/>
        <end position="23"/>
    </location>
</feature>
<keyword evidence="3" id="KW-1185">Reference proteome</keyword>
<name>A0AAE1I250_9NEOP</name>
<reference evidence="2" key="1">
    <citation type="submission" date="2021-07" db="EMBL/GenBank/DDBJ databases">
        <authorList>
            <person name="Catto M.A."/>
            <person name="Jacobson A."/>
            <person name="Kennedy G."/>
            <person name="Labadie P."/>
            <person name="Hunt B.G."/>
            <person name="Srinivasan R."/>
        </authorList>
    </citation>
    <scope>NUCLEOTIDE SEQUENCE</scope>
    <source>
        <strain evidence="2">PL_HMW_Pooled</strain>
        <tissue evidence="2">Head</tissue>
    </source>
</reference>
<evidence type="ECO:0000313" key="3">
    <source>
        <dbReference type="Proteomes" id="UP001219518"/>
    </source>
</evidence>
<reference evidence="2" key="2">
    <citation type="journal article" date="2023" name="BMC Genomics">
        <title>Pest status, molecular evolution, and epigenetic factors derived from the genome assembly of Frankliniella fusca, a thysanopteran phytovirus vector.</title>
        <authorList>
            <person name="Catto M.A."/>
            <person name="Labadie P.E."/>
            <person name="Jacobson A.L."/>
            <person name="Kennedy G.G."/>
            <person name="Srinivasan R."/>
            <person name="Hunt B.G."/>
        </authorList>
    </citation>
    <scope>NUCLEOTIDE SEQUENCE</scope>
    <source>
        <strain evidence="2">PL_HMW_Pooled</strain>
    </source>
</reference>
<dbReference type="EMBL" id="JAHWGI010001426">
    <property type="protein sequence ID" value="KAK3931555.1"/>
    <property type="molecule type" value="Genomic_DNA"/>
</dbReference>
<evidence type="ECO:0000313" key="2">
    <source>
        <dbReference type="EMBL" id="KAK3931555.1"/>
    </source>
</evidence>
<dbReference type="AlphaFoldDB" id="A0AAE1I250"/>
<evidence type="ECO:0000256" key="1">
    <source>
        <dbReference type="SAM" id="MobiDB-lite"/>
    </source>
</evidence>
<organism evidence="2 3">
    <name type="scientific">Frankliniella fusca</name>
    <dbReference type="NCBI Taxonomy" id="407009"/>
    <lineage>
        <taxon>Eukaryota</taxon>
        <taxon>Metazoa</taxon>
        <taxon>Ecdysozoa</taxon>
        <taxon>Arthropoda</taxon>
        <taxon>Hexapoda</taxon>
        <taxon>Insecta</taxon>
        <taxon>Pterygota</taxon>
        <taxon>Neoptera</taxon>
        <taxon>Paraneoptera</taxon>
        <taxon>Thysanoptera</taxon>
        <taxon>Terebrantia</taxon>
        <taxon>Thripoidea</taxon>
        <taxon>Thripidae</taxon>
        <taxon>Frankliniella</taxon>
    </lineage>
</organism>
<gene>
    <name evidence="2" type="ORF">KUF71_006573</name>
</gene>
<dbReference type="Proteomes" id="UP001219518">
    <property type="component" value="Unassembled WGS sequence"/>
</dbReference>
<protein>
    <submittedName>
        <fullName evidence="2">Cytochrome P450 4A24</fullName>
    </submittedName>
</protein>
<accession>A0AAE1I250</accession>
<feature type="compositionally biased region" description="Basic and acidic residues" evidence="1">
    <location>
        <begin position="1"/>
        <end position="21"/>
    </location>
</feature>
<comment type="caution">
    <text evidence="2">The sequence shown here is derived from an EMBL/GenBank/DDBJ whole genome shotgun (WGS) entry which is preliminary data.</text>
</comment>
<proteinExistence type="predicted"/>
<feature type="region of interest" description="Disordered" evidence="1">
    <location>
        <begin position="40"/>
        <end position="60"/>
    </location>
</feature>